<dbReference type="InterPro" id="IPR052704">
    <property type="entry name" value="ECF_Sigma-70_Domain"/>
</dbReference>
<keyword evidence="9" id="KW-1185">Reference proteome</keyword>
<evidence type="ECO:0000256" key="2">
    <source>
        <dbReference type="ARBA" id="ARBA00011344"/>
    </source>
</evidence>
<dbReference type="InterPro" id="IPR036388">
    <property type="entry name" value="WH-like_DNA-bd_sf"/>
</dbReference>
<keyword evidence="5" id="KW-0804">Transcription</keyword>
<dbReference type="Proteomes" id="UP000194266">
    <property type="component" value="Unassembled WGS sequence"/>
</dbReference>
<evidence type="ECO:0000256" key="4">
    <source>
        <dbReference type="ARBA" id="ARBA00023082"/>
    </source>
</evidence>
<dbReference type="NCBIfam" id="TIGR02937">
    <property type="entry name" value="sigma70-ECF"/>
    <property type="match status" value="1"/>
</dbReference>
<reference evidence="8 9" key="1">
    <citation type="submission" date="2016-12" db="EMBL/GenBank/DDBJ databases">
        <title>Genome Mining:The Detection of Biosynthetic Gene Clusters to Aid in the Expression of Curamycin A produced by Streptomyces sp. strain CZA14.</title>
        <authorList>
            <person name="Durrell K.A."/>
            <person name="Kirby B.M."/>
            <person name="Khan W."/>
            <person name="Mthethwa T."/>
            <person name="Le Roes-Hill M."/>
        </authorList>
    </citation>
    <scope>NUCLEOTIDE SEQUENCE [LARGE SCALE GENOMIC DNA]</scope>
    <source>
        <strain evidence="8 9">CZA14</strain>
    </source>
</reference>
<dbReference type="SUPFAM" id="SSF88659">
    <property type="entry name" value="Sigma3 and sigma4 domains of RNA polymerase sigma factors"/>
    <property type="match status" value="1"/>
</dbReference>
<evidence type="ECO:0000313" key="9">
    <source>
        <dbReference type="Proteomes" id="UP000194266"/>
    </source>
</evidence>
<dbReference type="PANTHER" id="PTHR30173">
    <property type="entry name" value="SIGMA 19 FACTOR"/>
    <property type="match status" value="1"/>
</dbReference>
<dbReference type="Gene3D" id="1.10.10.10">
    <property type="entry name" value="Winged helix-like DNA-binding domain superfamily/Winged helix DNA-binding domain"/>
    <property type="match status" value="1"/>
</dbReference>
<dbReference type="Gene3D" id="1.10.1740.10">
    <property type="match status" value="1"/>
</dbReference>
<dbReference type="InterPro" id="IPR013249">
    <property type="entry name" value="RNA_pol_sigma70_r4_t2"/>
</dbReference>
<dbReference type="PANTHER" id="PTHR30173:SF43">
    <property type="entry name" value="ECF RNA POLYMERASE SIGMA FACTOR SIGI-RELATED"/>
    <property type="match status" value="1"/>
</dbReference>
<gene>
    <name evidence="8" type="ORF">OQI_13635</name>
</gene>
<dbReference type="SUPFAM" id="SSF54427">
    <property type="entry name" value="NTF2-like"/>
    <property type="match status" value="1"/>
</dbReference>
<evidence type="ECO:0000313" key="8">
    <source>
        <dbReference type="EMBL" id="OSZ59930.1"/>
    </source>
</evidence>
<protein>
    <submittedName>
        <fullName evidence="8">RNA polymerase subunit sigma-70</fullName>
    </submittedName>
</protein>
<comment type="subunit">
    <text evidence="2">Interacts transiently with the RNA polymerase catalytic core formed by RpoA, RpoB, RpoC and RpoZ (2 alpha, 1 beta, 1 beta' and 1 omega subunit) to form the RNA polymerase holoenzyme that can initiate transcription.</text>
</comment>
<dbReference type="EMBL" id="MRYD01000058">
    <property type="protein sequence ID" value="OSZ59930.1"/>
    <property type="molecule type" value="Genomic_DNA"/>
</dbReference>
<organism evidence="8 9">
    <name type="scientific">Streptomyces pharetrae CZA14</name>
    <dbReference type="NCBI Taxonomy" id="1144883"/>
    <lineage>
        <taxon>Bacteria</taxon>
        <taxon>Bacillati</taxon>
        <taxon>Actinomycetota</taxon>
        <taxon>Actinomycetes</taxon>
        <taxon>Kitasatosporales</taxon>
        <taxon>Streptomycetaceae</taxon>
        <taxon>Streptomyces</taxon>
    </lineage>
</organism>
<feature type="domain" description="RNA polymerase sigma factor 70 region 4 type 2" evidence="7">
    <location>
        <begin position="106"/>
        <end position="156"/>
    </location>
</feature>
<dbReference type="Pfam" id="PF08281">
    <property type="entry name" value="Sigma70_r4_2"/>
    <property type="match status" value="1"/>
</dbReference>
<evidence type="ECO:0000259" key="6">
    <source>
        <dbReference type="Pfam" id="PF04542"/>
    </source>
</evidence>
<evidence type="ECO:0000256" key="5">
    <source>
        <dbReference type="ARBA" id="ARBA00023163"/>
    </source>
</evidence>
<name>A0ABX3YKB8_9ACTN</name>
<feature type="domain" description="RNA polymerase sigma-70 region 2" evidence="6">
    <location>
        <begin position="11"/>
        <end position="74"/>
    </location>
</feature>
<dbReference type="SUPFAM" id="SSF88946">
    <property type="entry name" value="Sigma2 domain of RNA polymerase sigma factors"/>
    <property type="match status" value="1"/>
</dbReference>
<dbReference type="InterPro" id="IPR007627">
    <property type="entry name" value="RNA_pol_sigma70_r2"/>
</dbReference>
<dbReference type="Pfam" id="PF04542">
    <property type="entry name" value="Sigma70_r2"/>
    <property type="match status" value="1"/>
</dbReference>
<dbReference type="InterPro" id="IPR013324">
    <property type="entry name" value="RNA_pol_sigma_r3/r4-like"/>
</dbReference>
<sequence>MSHPDFLAERFEAHRPRLHAVAYRMLGSFAEADDAVQEVWFRLSRSQSRGIDNLGGWLTTVVSRVCLDMLRSRTSRGEEPLEPDRRPEPVAGPEQDALLADSVGVALLVVLQTLTPAERLAFVLHDLFAVPFEEVAAVLDRTPAAARQLASRARRRVRGAQAPDADVRRQRVVVDAFLAAAREGDFEGLLKVLDPDVVARAENWVNAGAAAVARGAASFAHAARQARTALVGGLPGAVVLDAEGRPERALAFTVVRDRIAVIEFFTEPGRLAAAGIVLVP</sequence>
<comment type="similarity">
    <text evidence="1">Belongs to the sigma-70 factor family. ECF subfamily.</text>
</comment>
<keyword evidence="3" id="KW-0805">Transcription regulation</keyword>
<comment type="caution">
    <text evidence="8">The sequence shown here is derived from an EMBL/GenBank/DDBJ whole genome shotgun (WGS) entry which is preliminary data.</text>
</comment>
<proteinExistence type="inferred from homology"/>
<dbReference type="RefSeq" id="WP_086169619.1">
    <property type="nucleotide sequence ID" value="NZ_MRYD01000058.1"/>
</dbReference>
<keyword evidence="4" id="KW-0731">Sigma factor</keyword>
<evidence type="ECO:0000259" key="7">
    <source>
        <dbReference type="Pfam" id="PF08281"/>
    </source>
</evidence>
<dbReference type="InterPro" id="IPR013325">
    <property type="entry name" value="RNA_pol_sigma_r2"/>
</dbReference>
<accession>A0ABX3YKB8</accession>
<dbReference type="Gene3D" id="3.10.450.50">
    <property type="match status" value="1"/>
</dbReference>
<dbReference type="InterPro" id="IPR014284">
    <property type="entry name" value="RNA_pol_sigma-70_dom"/>
</dbReference>
<dbReference type="InterPro" id="IPR032710">
    <property type="entry name" value="NTF2-like_dom_sf"/>
</dbReference>
<evidence type="ECO:0000256" key="3">
    <source>
        <dbReference type="ARBA" id="ARBA00023015"/>
    </source>
</evidence>
<evidence type="ECO:0000256" key="1">
    <source>
        <dbReference type="ARBA" id="ARBA00010641"/>
    </source>
</evidence>